<evidence type="ECO:0000256" key="5">
    <source>
        <dbReference type="ARBA" id="ARBA00022801"/>
    </source>
</evidence>
<evidence type="ECO:0000313" key="12">
    <source>
        <dbReference type="Proteomes" id="UP000001593"/>
    </source>
</evidence>
<gene>
    <name evidence="11" type="ORF">NEMVEDRAFT_v1g30997</name>
</gene>
<dbReference type="Pfam" id="PF00703">
    <property type="entry name" value="Glyco_hydro_2"/>
    <property type="match status" value="1"/>
</dbReference>
<evidence type="ECO:0000256" key="2">
    <source>
        <dbReference type="ARBA" id="ARBA00007401"/>
    </source>
</evidence>
<feature type="domain" description="Glycoside hydrolase family 2 catalytic" evidence="9">
    <location>
        <begin position="304"/>
        <end position="615"/>
    </location>
</feature>
<keyword evidence="7" id="KW-0812">Transmembrane</keyword>
<keyword evidence="5" id="KW-0378">Hydrolase</keyword>
<dbReference type="Pfam" id="PF02837">
    <property type="entry name" value="Glyco_hydro_2_N"/>
    <property type="match status" value="1"/>
</dbReference>
<dbReference type="AlphaFoldDB" id="A7S8N6"/>
<evidence type="ECO:0000313" key="11">
    <source>
        <dbReference type="EMBL" id="EDO39902.1"/>
    </source>
</evidence>
<dbReference type="Pfam" id="PF02836">
    <property type="entry name" value="Glyco_hydro_2_C"/>
    <property type="match status" value="1"/>
</dbReference>
<dbReference type="PANTHER" id="PTHR10066">
    <property type="entry name" value="BETA-GLUCURONIDASE"/>
    <property type="match status" value="1"/>
</dbReference>
<dbReference type="InterPro" id="IPR036156">
    <property type="entry name" value="Beta-gal/glucu_dom_sf"/>
</dbReference>
<organism evidence="11 12">
    <name type="scientific">Nematostella vectensis</name>
    <name type="common">Starlet sea anemone</name>
    <dbReference type="NCBI Taxonomy" id="45351"/>
    <lineage>
        <taxon>Eukaryota</taxon>
        <taxon>Metazoa</taxon>
        <taxon>Cnidaria</taxon>
        <taxon>Anthozoa</taxon>
        <taxon>Hexacorallia</taxon>
        <taxon>Actiniaria</taxon>
        <taxon>Edwardsiidae</taxon>
        <taxon>Nematostella</taxon>
    </lineage>
</organism>
<dbReference type="HOGENOM" id="CLU_006501_6_1_1"/>
<name>A7S8N6_NEMVE</name>
<feature type="non-terminal residue" evidence="11">
    <location>
        <position position="615"/>
    </location>
</feature>
<dbReference type="FunFam" id="3.20.20.80:FF:000080">
    <property type="entry name" value="Beta-glucuronidase UidA"/>
    <property type="match status" value="1"/>
</dbReference>
<dbReference type="EMBL" id="DS469599">
    <property type="protein sequence ID" value="EDO39902.1"/>
    <property type="molecule type" value="Genomic_DNA"/>
</dbReference>
<dbReference type="GO" id="GO:0005975">
    <property type="term" value="P:carbohydrate metabolic process"/>
    <property type="evidence" value="ECO:0007669"/>
    <property type="project" value="InterPro"/>
</dbReference>
<dbReference type="InterPro" id="IPR013783">
    <property type="entry name" value="Ig-like_fold"/>
</dbReference>
<keyword evidence="6" id="KW-0326">Glycosidase</keyword>
<feature type="transmembrane region" description="Helical" evidence="7">
    <location>
        <begin position="560"/>
        <end position="583"/>
    </location>
</feature>
<dbReference type="GO" id="GO:0004566">
    <property type="term" value="F:beta-glucuronidase activity"/>
    <property type="evidence" value="ECO:0000318"/>
    <property type="project" value="GO_Central"/>
</dbReference>
<dbReference type="NCBIfam" id="NF007538">
    <property type="entry name" value="PRK10150.1"/>
    <property type="match status" value="1"/>
</dbReference>
<reference evidence="11 12" key="1">
    <citation type="journal article" date="2007" name="Science">
        <title>Sea anemone genome reveals ancestral eumetazoan gene repertoire and genomic organization.</title>
        <authorList>
            <person name="Putnam N.H."/>
            <person name="Srivastava M."/>
            <person name="Hellsten U."/>
            <person name="Dirks B."/>
            <person name="Chapman J."/>
            <person name="Salamov A."/>
            <person name="Terry A."/>
            <person name="Shapiro H."/>
            <person name="Lindquist E."/>
            <person name="Kapitonov V.V."/>
            <person name="Jurka J."/>
            <person name="Genikhovich G."/>
            <person name="Grigoriev I.V."/>
            <person name="Lucas S.M."/>
            <person name="Steele R.E."/>
            <person name="Finnerty J.R."/>
            <person name="Technau U."/>
            <person name="Martindale M.Q."/>
            <person name="Rokhsar D.S."/>
        </authorList>
    </citation>
    <scope>NUCLEOTIDE SEQUENCE [LARGE SCALE GENOMIC DNA]</scope>
    <source>
        <strain evidence="12">CH2 X CH6</strain>
    </source>
</reference>
<evidence type="ECO:0000259" key="8">
    <source>
        <dbReference type="Pfam" id="PF00703"/>
    </source>
</evidence>
<dbReference type="Gene3D" id="3.20.20.80">
    <property type="entry name" value="Glycosidases"/>
    <property type="match status" value="1"/>
</dbReference>
<dbReference type="eggNOG" id="KOG2024">
    <property type="taxonomic scope" value="Eukaryota"/>
</dbReference>
<dbReference type="InterPro" id="IPR006102">
    <property type="entry name" value="Ig-like_GH2"/>
</dbReference>
<feature type="domain" description="Glycosyl hydrolases family 2 sugar binding" evidence="10">
    <location>
        <begin position="13"/>
        <end position="194"/>
    </location>
</feature>
<dbReference type="SUPFAM" id="SSF49785">
    <property type="entry name" value="Galactose-binding domain-like"/>
    <property type="match status" value="1"/>
</dbReference>
<dbReference type="SUPFAM" id="SSF49303">
    <property type="entry name" value="beta-Galactosidase/glucuronidase domain"/>
    <property type="match status" value="1"/>
</dbReference>
<protein>
    <recommendedName>
        <fullName evidence="4">Beta-glucuronidase</fullName>
        <ecNumber evidence="3">3.2.1.31</ecNumber>
    </recommendedName>
</protein>
<dbReference type="Proteomes" id="UP000001593">
    <property type="component" value="Unassembled WGS sequence"/>
</dbReference>
<dbReference type="InterPro" id="IPR023232">
    <property type="entry name" value="Glyco_hydro_2_AS"/>
</dbReference>
<dbReference type="InterPro" id="IPR006103">
    <property type="entry name" value="Glyco_hydro_2_cat"/>
</dbReference>
<dbReference type="Gene3D" id="2.60.120.260">
    <property type="entry name" value="Galactose-binding domain-like"/>
    <property type="match status" value="1"/>
</dbReference>
<dbReference type="EC" id="3.2.1.31" evidence="3"/>
<dbReference type="PhylomeDB" id="A7S8N6"/>
<evidence type="ECO:0000259" key="10">
    <source>
        <dbReference type="Pfam" id="PF02837"/>
    </source>
</evidence>
<dbReference type="PROSITE" id="PS00608">
    <property type="entry name" value="GLYCOSYL_HYDROL_F2_2"/>
    <property type="match status" value="1"/>
</dbReference>
<dbReference type="FunFam" id="2.60.40.10:FF:000628">
    <property type="entry name" value="Beta-glucuronidase"/>
    <property type="match status" value="1"/>
</dbReference>
<sequence>GMLFPRASESREIKSLDGIWDFRADDSPQRSKGFDDMWFANPLTETGHTISMPVPSSFNDVTELRWLRDFVGWVWYERTIHVPQAWTHLSRQTRVVIRFESVHYYCKVWLNGMEILSHEGGHLPFEADITDNLDYYHKNRITVAVNNTLSDSTVPPGESSVSHYKGETEVTQEYDFDFFNYAGIHRSVKLYTTPTTYLTDITIATDVLFNTGIVKFVAVIATRAIEGVSNDITMRYELLDANGGLMAVEEGAGKFAGELKVPGPQLWWPVGMSAIAGYLYSLKISTIWNHTADVYRLPVGIRTVRIDGNRFLINDAPFYFKGFGKHEDAEFRGRGFDYPQLVKDFNLLKWFGANSFRTSHYPYSEETMDLADRLGIVIIDEGSAVGFSKPEYFNDKSLSQHLSMITDLIRRDKNHPSVVMWSVANEPHTDTDTAAAYLRSVIDLAKKLDKQARPVTYVTMLSHEKGGKEDKAAQFCDVIAFNRYFGWYTFPGQQNRIAGALEWEMRGWFDRYHKPVLITEYGAEAIAGLHRDPSVMFTEEYQTTDSVVLYHAVREPCYRLLIVGYVICFIFSFFSISCSLILATDRTGGNRKGILTRERNPKASAHVLRSRYQSI</sequence>
<dbReference type="InterPro" id="IPR006101">
    <property type="entry name" value="Glyco_hydro_2"/>
</dbReference>
<feature type="domain" description="Glycoside hydrolase family 2 immunoglobulin-like beta-sandwich" evidence="8">
    <location>
        <begin position="196"/>
        <end position="302"/>
    </location>
</feature>
<dbReference type="InterPro" id="IPR006104">
    <property type="entry name" value="Glyco_hydro_2_N"/>
</dbReference>
<dbReference type="FunFam" id="2.60.120.260:FF:000027">
    <property type="entry name" value="Beta-glucuronidase"/>
    <property type="match status" value="1"/>
</dbReference>
<accession>A7S8N6</accession>
<evidence type="ECO:0000259" key="9">
    <source>
        <dbReference type="Pfam" id="PF02836"/>
    </source>
</evidence>
<dbReference type="OMA" id="IRLGHYQ"/>
<evidence type="ECO:0000256" key="7">
    <source>
        <dbReference type="SAM" id="Phobius"/>
    </source>
</evidence>
<comment type="function">
    <text evidence="1">Plays an important role in the degradation of dermatan and keratan sulfates.</text>
</comment>
<dbReference type="InParanoid" id="A7S8N6"/>
<dbReference type="STRING" id="45351.A7S8N6"/>
<dbReference type="GO" id="GO:0030246">
    <property type="term" value="F:carbohydrate binding"/>
    <property type="evidence" value="ECO:0000318"/>
    <property type="project" value="GO_Central"/>
</dbReference>
<keyword evidence="7" id="KW-0472">Membrane</keyword>
<keyword evidence="7" id="KW-1133">Transmembrane helix</keyword>
<proteinExistence type="inferred from homology"/>
<dbReference type="Gene3D" id="2.60.40.10">
    <property type="entry name" value="Immunoglobulins"/>
    <property type="match status" value="1"/>
</dbReference>
<dbReference type="InterPro" id="IPR017853">
    <property type="entry name" value="GH"/>
</dbReference>
<dbReference type="SUPFAM" id="SSF51445">
    <property type="entry name" value="(Trans)glycosidases"/>
    <property type="match status" value="1"/>
</dbReference>
<evidence type="ECO:0000256" key="1">
    <source>
        <dbReference type="ARBA" id="ARBA00003025"/>
    </source>
</evidence>
<evidence type="ECO:0000256" key="3">
    <source>
        <dbReference type="ARBA" id="ARBA00012761"/>
    </source>
</evidence>
<dbReference type="PANTHER" id="PTHR10066:SF67">
    <property type="entry name" value="BETA-GLUCURONIDASE"/>
    <property type="match status" value="1"/>
</dbReference>
<keyword evidence="12" id="KW-1185">Reference proteome</keyword>
<feature type="non-terminal residue" evidence="11">
    <location>
        <position position="1"/>
    </location>
</feature>
<dbReference type="InterPro" id="IPR008979">
    <property type="entry name" value="Galactose-bd-like_sf"/>
</dbReference>
<comment type="similarity">
    <text evidence="2">Belongs to the glycosyl hydrolase 2 family.</text>
</comment>
<evidence type="ECO:0000256" key="4">
    <source>
        <dbReference type="ARBA" id="ARBA00016205"/>
    </source>
</evidence>
<evidence type="ECO:0000256" key="6">
    <source>
        <dbReference type="ARBA" id="ARBA00023295"/>
    </source>
</evidence>
<dbReference type="PRINTS" id="PR00132">
    <property type="entry name" value="GLHYDRLASE2"/>
</dbReference>